<accession>A0AAV4TEW3</accession>
<gene>
    <name evidence="1" type="ORF">CEXT_767741</name>
</gene>
<proteinExistence type="predicted"/>
<protein>
    <submittedName>
        <fullName evidence="1">Uncharacterized protein</fullName>
    </submittedName>
</protein>
<evidence type="ECO:0000313" key="2">
    <source>
        <dbReference type="Proteomes" id="UP001054945"/>
    </source>
</evidence>
<sequence>MSTNLTLVERLEVYQKGASKKGIGTLHYHKPFLTRHKTAINARPVQFLRSRLKDTTSWDFILLQVAMLYSIVSIVSEVCGLRS</sequence>
<evidence type="ECO:0000313" key="1">
    <source>
        <dbReference type="EMBL" id="GIY43971.1"/>
    </source>
</evidence>
<keyword evidence="2" id="KW-1185">Reference proteome</keyword>
<dbReference type="Proteomes" id="UP001054945">
    <property type="component" value="Unassembled WGS sequence"/>
</dbReference>
<reference evidence="1 2" key="1">
    <citation type="submission" date="2021-06" db="EMBL/GenBank/DDBJ databases">
        <title>Caerostris extrusa draft genome.</title>
        <authorList>
            <person name="Kono N."/>
            <person name="Arakawa K."/>
        </authorList>
    </citation>
    <scope>NUCLEOTIDE SEQUENCE [LARGE SCALE GENOMIC DNA]</scope>
</reference>
<comment type="caution">
    <text evidence="1">The sequence shown here is derived from an EMBL/GenBank/DDBJ whole genome shotgun (WGS) entry which is preliminary data.</text>
</comment>
<organism evidence="1 2">
    <name type="scientific">Caerostris extrusa</name>
    <name type="common">Bark spider</name>
    <name type="synonym">Caerostris bankana</name>
    <dbReference type="NCBI Taxonomy" id="172846"/>
    <lineage>
        <taxon>Eukaryota</taxon>
        <taxon>Metazoa</taxon>
        <taxon>Ecdysozoa</taxon>
        <taxon>Arthropoda</taxon>
        <taxon>Chelicerata</taxon>
        <taxon>Arachnida</taxon>
        <taxon>Araneae</taxon>
        <taxon>Araneomorphae</taxon>
        <taxon>Entelegynae</taxon>
        <taxon>Araneoidea</taxon>
        <taxon>Araneidae</taxon>
        <taxon>Caerostris</taxon>
    </lineage>
</organism>
<dbReference type="EMBL" id="BPLR01011067">
    <property type="protein sequence ID" value="GIY43971.1"/>
    <property type="molecule type" value="Genomic_DNA"/>
</dbReference>
<name>A0AAV4TEW3_CAEEX</name>
<dbReference type="AlphaFoldDB" id="A0AAV4TEW3"/>